<feature type="transmembrane region" description="Helical" evidence="6">
    <location>
        <begin position="524"/>
        <end position="545"/>
    </location>
</feature>
<feature type="transmembrane region" description="Helical" evidence="6">
    <location>
        <begin position="342"/>
        <end position="369"/>
    </location>
</feature>
<feature type="compositionally biased region" description="Basic and acidic residues" evidence="5">
    <location>
        <begin position="60"/>
        <end position="89"/>
    </location>
</feature>
<proteinExistence type="predicted"/>
<feature type="compositionally biased region" description="Polar residues" evidence="5">
    <location>
        <begin position="30"/>
        <end position="50"/>
    </location>
</feature>
<evidence type="ECO:0000256" key="2">
    <source>
        <dbReference type="ARBA" id="ARBA00022692"/>
    </source>
</evidence>
<feature type="transmembrane region" description="Helical" evidence="6">
    <location>
        <begin position="156"/>
        <end position="175"/>
    </location>
</feature>
<feature type="compositionally biased region" description="Low complexity" evidence="5">
    <location>
        <begin position="12"/>
        <end position="25"/>
    </location>
</feature>
<evidence type="ECO:0000256" key="6">
    <source>
        <dbReference type="SAM" id="Phobius"/>
    </source>
</evidence>
<feature type="transmembrane region" description="Helical" evidence="6">
    <location>
        <begin position="271"/>
        <end position="293"/>
    </location>
</feature>
<dbReference type="PRINTS" id="PR01036">
    <property type="entry name" value="TCRTETB"/>
</dbReference>
<feature type="transmembrane region" description="Helical" evidence="6">
    <location>
        <begin position="115"/>
        <end position="136"/>
    </location>
</feature>
<dbReference type="InterPro" id="IPR036259">
    <property type="entry name" value="MFS_trans_sf"/>
</dbReference>
<feature type="transmembrane region" description="Helical" evidence="6">
    <location>
        <begin position="389"/>
        <end position="410"/>
    </location>
</feature>
<evidence type="ECO:0000256" key="1">
    <source>
        <dbReference type="ARBA" id="ARBA00004141"/>
    </source>
</evidence>
<dbReference type="PROSITE" id="PS50850">
    <property type="entry name" value="MFS"/>
    <property type="match status" value="1"/>
</dbReference>
<evidence type="ECO:0000313" key="9">
    <source>
        <dbReference type="Proteomes" id="UP001294444"/>
    </source>
</evidence>
<evidence type="ECO:0000256" key="5">
    <source>
        <dbReference type="SAM" id="MobiDB-lite"/>
    </source>
</evidence>
<feature type="transmembrane region" description="Helical" evidence="6">
    <location>
        <begin position="431"/>
        <end position="452"/>
    </location>
</feature>
<evidence type="ECO:0000313" key="8">
    <source>
        <dbReference type="EMBL" id="SNX86455.1"/>
    </source>
</evidence>
<dbReference type="CDD" id="cd17323">
    <property type="entry name" value="MFS_Tpo1_MDR_like"/>
    <property type="match status" value="1"/>
</dbReference>
<feature type="compositionally biased region" description="Polar residues" evidence="5">
    <location>
        <begin position="99"/>
        <end position="108"/>
    </location>
</feature>
<keyword evidence="2 6" id="KW-0812">Transmembrane</keyword>
<dbReference type="AlphaFoldDB" id="A0AAJ4XQ37"/>
<dbReference type="SUPFAM" id="SSF103473">
    <property type="entry name" value="MFS general substrate transporter"/>
    <property type="match status" value="1"/>
</dbReference>
<feature type="transmembrane region" description="Helical" evidence="6">
    <location>
        <begin position="490"/>
        <end position="512"/>
    </location>
</feature>
<keyword evidence="9" id="KW-1185">Reference proteome</keyword>
<evidence type="ECO:0000259" key="7">
    <source>
        <dbReference type="PROSITE" id="PS50850"/>
    </source>
</evidence>
<gene>
    <name evidence="8" type="ORF">MEPE_05164</name>
</gene>
<comment type="subcellular location">
    <subcellularLocation>
        <location evidence="1">Membrane</location>
        <topology evidence="1">Multi-pass membrane protein</topology>
    </subcellularLocation>
</comment>
<dbReference type="EMBL" id="OAPG01000014">
    <property type="protein sequence ID" value="SNX86455.1"/>
    <property type="molecule type" value="Genomic_DNA"/>
</dbReference>
<organism evidence="8 9">
    <name type="scientific">Melanopsichium pennsylvanicum</name>
    <dbReference type="NCBI Taxonomy" id="63383"/>
    <lineage>
        <taxon>Eukaryota</taxon>
        <taxon>Fungi</taxon>
        <taxon>Dikarya</taxon>
        <taxon>Basidiomycota</taxon>
        <taxon>Ustilaginomycotina</taxon>
        <taxon>Ustilaginomycetes</taxon>
        <taxon>Ustilaginales</taxon>
        <taxon>Ustilaginaceae</taxon>
        <taxon>Melanopsichium</taxon>
    </lineage>
</organism>
<name>A0AAJ4XQ37_9BASI</name>
<feature type="domain" description="Major facilitator superfamily (MFS) profile" evidence="7">
    <location>
        <begin position="117"/>
        <end position="552"/>
    </location>
</feature>
<dbReference type="GO" id="GO:0022857">
    <property type="term" value="F:transmembrane transporter activity"/>
    <property type="evidence" value="ECO:0007669"/>
    <property type="project" value="InterPro"/>
</dbReference>
<dbReference type="InterPro" id="IPR011701">
    <property type="entry name" value="MFS"/>
</dbReference>
<reference evidence="8" key="1">
    <citation type="submission" date="2023-10" db="EMBL/GenBank/DDBJ databases">
        <authorList>
            <person name="Guldener U."/>
        </authorList>
    </citation>
    <scope>NUCLEOTIDE SEQUENCE</scope>
    <source>
        <strain evidence="8">Mp4</strain>
    </source>
</reference>
<accession>A0AAJ4XQ37</accession>
<comment type="caution">
    <text evidence="8">The sequence shown here is derived from an EMBL/GenBank/DDBJ whole genome shotgun (WGS) entry which is preliminary data.</text>
</comment>
<keyword evidence="3 6" id="KW-1133">Transmembrane helix</keyword>
<dbReference type="Gene3D" id="1.20.1250.20">
    <property type="entry name" value="MFS general substrate transporter like domains"/>
    <property type="match status" value="1"/>
</dbReference>
<protein>
    <submittedName>
        <fullName evidence="8">Related to MFS multidrug transporter</fullName>
    </submittedName>
</protein>
<evidence type="ECO:0000256" key="3">
    <source>
        <dbReference type="ARBA" id="ARBA00022989"/>
    </source>
</evidence>
<dbReference type="PANTHER" id="PTHR23502:SF60">
    <property type="entry name" value="MAJOR FACILITATOR SUPERFAMILY (MFS) PROFILE DOMAIN-CONTAINING PROTEIN-RELATED"/>
    <property type="match status" value="1"/>
</dbReference>
<keyword evidence="4 6" id="KW-0472">Membrane</keyword>
<dbReference type="FunFam" id="1.20.1250.20:FF:000011">
    <property type="entry name" value="MFS multidrug transporter, putative"/>
    <property type="match status" value="1"/>
</dbReference>
<feature type="region of interest" description="Disordered" evidence="5">
    <location>
        <begin position="1"/>
        <end position="108"/>
    </location>
</feature>
<evidence type="ECO:0000256" key="4">
    <source>
        <dbReference type="ARBA" id="ARBA00023136"/>
    </source>
</evidence>
<dbReference type="GO" id="GO:0005886">
    <property type="term" value="C:plasma membrane"/>
    <property type="evidence" value="ECO:0007669"/>
    <property type="project" value="TreeGrafter"/>
</dbReference>
<feature type="transmembrane region" description="Helical" evidence="6">
    <location>
        <begin position="245"/>
        <end position="265"/>
    </location>
</feature>
<feature type="transmembrane region" description="Helical" evidence="6">
    <location>
        <begin position="458"/>
        <end position="478"/>
    </location>
</feature>
<dbReference type="InterPro" id="IPR020846">
    <property type="entry name" value="MFS_dom"/>
</dbReference>
<sequence>MQHQSPTPMEKTATVPTVSSSASRTHGLDTITQSRPSTEISENTPAQISQHTSSLSLRSGHSESTPRELEAAEGKTRDELATAAKQRDDLDPELVTWDTPDSQENPRNWSKRHRWSVTVLVSSYTFLSPLASSMIAPALPLLSRDFKVTSSVRESLMLSSFVLAYAIGPLVLAPLTEMFGRRVVLQTTNVMFIAFNLGCGASQNAAQMTVLRFFAGLGGSAPQAVGGGTIADLFEPGERGSAMGLYSLAPLLGPAIGPMIGGWIVQELGQWRWIFWVSSMYGGLTALIGLFLLPETYAPEILKRKARKLRKETGNQKLRTAFEKQDASSWHAKLRQNMVRPFVLLTTQPIIQVFSIYLAIIYGSMYILLTVFPQVFGEIYNEKPGIASLNYISLAIGFTVGGQVGGRVVDYSYRKLSARQPDGKGQPEFKLPLLMVTSILFPAGLLIYGWTAHFQTHWFFPNLGAGLFSVGAMGTFLVCQSYLVDILPLYAASVLAATVMVRCLGGFGFPLFAPAMYDRLGQGWGNTVLALVSAVIGIPAPYVLYRYGPYLRAKSKYAAGDPNAARMK</sequence>
<dbReference type="Proteomes" id="UP001294444">
    <property type="component" value="Unassembled WGS sequence"/>
</dbReference>
<dbReference type="PANTHER" id="PTHR23502">
    <property type="entry name" value="MAJOR FACILITATOR SUPERFAMILY"/>
    <property type="match status" value="1"/>
</dbReference>
<dbReference type="Pfam" id="PF07690">
    <property type="entry name" value="MFS_1"/>
    <property type="match status" value="1"/>
</dbReference>